<name>A0A9P7F285_9AGAM</name>
<dbReference type="OrthoDB" id="2269034at2759"/>
<dbReference type="AlphaFoldDB" id="A0A9P7F285"/>
<proteinExistence type="predicted"/>
<evidence type="ECO:0000313" key="1">
    <source>
        <dbReference type="EMBL" id="KAG2101314.1"/>
    </source>
</evidence>
<protein>
    <submittedName>
        <fullName evidence="1">Uncharacterized protein</fullName>
    </submittedName>
</protein>
<dbReference type="RefSeq" id="XP_041289792.1">
    <property type="nucleotide sequence ID" value="XM_041429179.1"/>
</dbReference>
<dbReference type="EMBL" id="JABBWM010000051">
    <property type="protein sequence ID" value="KAG2101314.1"/>
    <property type="molecule type" value="Genomic_DNA"/>
</dbReference>
<gene>
    <name evidence="1" type="ORF">F5147DRAFT_314428</name>
</gene>
<reference evidence="1" key="1">
    <citation type="journal article" date="2020" name="New Phytol.">
        <title>Comparative genomics reveals dynamic genome evolution in host specialist ectomycorrhizal fungi.</title>
        <authorList>
            <person name="Lofgren L.A."/>
            <person name="Nguyen N.H."/>
            <person name="Vilgalys R."/>
            <person name="Ruytinx J."/>
            <person name="Liao H.L."/>
            <person name="Branco S."/>
            <person name="Kuo A."/>
            <person name="LaButti K."/>
            <person name="Lipzen A."/>
            <person name="Andreopoulos W."/>
            <person name="Pangilinan J."/>
            <person name="Riley R."/>
            <person name="Hundley H."/>
            <person name="Na H."/>
            <person name="Barry K."/>
            <person name="Grigoriev I.V."/>
            <person name="Stajich J.E."/>
            <person name="Kennedy P.G."/>
        </authorList>
    </citation>
    <scope>NUCLEOTIDE SEQUENCE</scope>
    <source>
        <strain evidence="1">FC423</strain>
    </source>
</reference>
<comment type="caution">
    <text evidence="1">The sequence shown here is derived from an EMBL/GenBank/DDBJ whole genome shotgun (WGS) entry which is preliminary data.</text>
</comment>
<dbReference type="Proteomes" id="UP000823399">
    <property type="component" value="Unassembled WGS sequence"/>
</dbReference>
<evidence type="ECO:0000313" key="2">
    <source>
        <dbReference type="Proteomes" id="UP000823399"/>
    </source>
</evidence>
<organism evidence="1 2">
    <name type="scientific">Suillus discolor</name>
    <dbReference type="NCBI Taxonomy" id="1912936"/>
    <lineage>
        <taxon>Eukaryota</taxon>
        <taxon>Fungi</taxon>
        <taxon>Dikarya</taxon>
        <taxon>Basidiomycota</taxon>
        <taxon>Agaricomycotina</taxon>
        <taxon>Agaricomycetes</taxon>
        <taxon>Agaricomycetidae</taxon>
        <taxon>Boletales</taxon>
        <taxon>Suillineae</taxon>
        <taxon>Suillaceae</taxon>
        <taxon>Suillus</taxon>
    </lineage>
</organism>
<keyword evidence="2" id="KW-1185">Reference proteome</keyword>
<sequence>MLRKLTLVVGPPNKLEADCLLMALRVASFHVPVVTFRTDVLLSKVDANDIEPLLSVMEEVTVCGNSFQAGNLVIRESKASRSTALSLKQASPHMARFPITETGTRYPILNRVQHSLITLARTCTEEVHPAYIHDDGCGITALSQVQATLEWVCLTLQFF</sequence>
<dbReference type="GeneID" id="64691438"/>
<accession>A0A9P7F285</accession>